<protein>
    <recommendedName>
        <fullName evidence="3">HYDIN</fullName>
    </recommendedName>
</protein>
<dbReference type="PANTHER" id="PTHR46348">
    <property type="entry name" value="DELETED IN LUNG AND ESOPHAGEAL CANCER PROTEIN 1"/>
    <property type="match status" value="1"/>
</dbReference>
<dbReference type="GO" id="GO:0008285">
    <property type="term" value="P:negative regulation of cell population proliferation"/>
    <property type="evidence" value="ECO:0007669"/>
    <property type="project" value="InterPro"/>
</dbReference>
<dbReference type="Gene3D" id="2.60.40.10">
    <property type="entry name" value="Immunoglobulins"/>
    <property type="match status" value="1"/>
</dbReference>
<dbReference type="InterPro" id="IPR013783">
    <property type="entry name" value="Ig-like_fold"/>
</dbReference>
<accession>A0A0B6YV80</accession>
<dbReference type="GO" id="GO:0015631">
    <property type="term" value="F:tubulin binding"/>
    <property type="evidence" value="ECO:0007669"/>
    <property type="project" value="TreeGrafter"/>
</dbReference>
<reference evidence="2" key="1">
    <citation type="submission" date="2014-12" db="EMBL/GenBank/DDBJ databases">
        <title>Insight into the proteome of Arion vulgaris.</title>
        <authorList>
            <person name="Aradska J."/>
            <person name="Bulat T."/>
            <person name="Smidak R."/>
            <person name="Sarate P."/>
            <person name="Gangsoo J."/>
            <person name="Sialana F."/>
            <person name="Bilban M."/>
            <person name="Lubec G."/>
        </authorList>
    </citation>
    <scope>NUCLEOTIDE SEQUENCE</scope>
    <source>
        <tissue evidence="2">Skin</tissue>
    </source>
</reference>
<evidence type="ECO:0000313" key="2">
    <source>
        <dbReference type="EMBL" id="CEK59691.1"/>
    </source>
</evidence>
<sequence>LEPGMAIDFEISITGFQPGKISHAMICNILNMDEPLHFLVQAEIKGSELKIEQPSINFGLIRIGQCEIREMTIINLSEIVVQFTISDFPMDKESDEQDTPSELRFSDTSGELLPFG</sequence>
<name>A0A0B6YV80_9EUPU</name>
<dbReference type="GO" id="GO:0005737">
    <property type="term" value="C:cytoplasm"/>
    <property type="evidence" value="ECO:0007669"/>
    <property type="project" value="TreeGrafter"/>
</dbReference>
<proteinExistence type="predicted"/>
<dbReference type="AlphaFoldDB" id="A0A0B6YV80"/>
<dbReference type="EMBL" id="HACG01012826">
    <property type="protein sequence ID" value="CEK59691.1"/>
    <property type="molecule type" value="Transcribed_RNA"/>
</dbReference>
<dbReference type="GO" id="GO:0005929">
    <property type="term" value="C:cilium"/>
    <property type="evidence" value="ECO:0007669"/>
    <property type="project" value="TreeGrafter"/>
</dbReference>
<feature type="non-terminal residue" evidence="2">
    <location>
        <position position="1"/>
    </location>
</feature>
<feature type="non-terminal residue" evidence="2">
    <location>
        <position position="116"/>
    </location>
</feature>
<evidence type="ECO:0008006" key="3">
    <source>
        <dbReference type="Google" id="ProtNLM"/>
    </source>
</evidence>
<gene>
    <name evidence="2" type="primary">ORF37137</name>
</gene>
<organism evidence="2">
    <name type="scientific">Arion vulgaris</name>
    <dbReference type="NCBI Taxonomy" id="1028688"/>
    <lineage>
        <taxon>Eukaryota</taxon>
        <taxon>Metazoa</taxon>
        <taxon>Spiralia</taxon>
        <taxon>Lophotrochozoa</taxon>
        <taxon>Mollusca</taxon>
        <taxon>Gastropoda</taxon>
        <taxon>Heterobranchia</taxon>
        <taxon>Euthyneura</taxon>
        <taxon>Panpulmonata</taxon>
        <taxon>Eupulmonata</taxon>
        <taxon>Stylommatophora</taxon>
        <taxon>Helicina</taxon>
        <taxon>Arionoidea</taxon>
        <taxon>Arionidae</taxon>
        <taxon>Arion</taxon>
    </lineage>
</organism>
<feature type="region of interest" description="Disordered" evidence="1">
    <location>
        <begin position="90"/>
        <end position="116"/>
    </location>
</feature>
<dbReference type="PANTHER" id="PTHR46348:SF1">
    <property type="entry name" value="DELETED IN LUNG AND ESOPHAGEAL CANCER PROTEIN 1"/>
    <property type="match status" value="1"/>
</dbReference>
<evidence type="ECO:0000256" key="1">
    <source>
        <dbReference type="SAM" id="MobiDB-lite"/>
    </source>
</evidence>
<dbReference type="InterPro" id="IPR033304">
    <property type="entry name" value="DLEC1"/>
</dbReference>